<dbReference type="AlphaFoldDB" id="C1HDE9"/>
<dbReference type="VEuPathDB" id="FungiDB:PAAG_08790"/>
<dbReference type="GeneID" id="9092509"/>
<name>C1HDE9_PARBA</name>
<keyword evidence="2" id="KW-1185">Reference proteome</keyword>
<dbReference type="KEGG" id="pbl:PAAG_08790"/>
<protein>
    <submittedName>
        <fullName evidence="1">Uncharacterized protein</fullName>
    </submittedName>
</protein>
<accession>C1HDE9</accession>
<dbReference type="RefSeq" id="XP_015701426.1">
    <property type="nucleotide sequence ID" value="XM_015846629.1"/>
</dbReference>
<dbReference type="HOGENOM" id="CLU_1993298_0_0_1"/>
<evidence type="ECO:0000313" key="1">
    <source>
        <dbReference type="EMBL" id="EEH39521.2"/>
    </source>
</evidence>
<gene>
    <name evidence="1" type="ORF">PAAG_08790</name>
</gene>
<organism evidence="1 2">
    <name type="scientific">Paracoccidioides lutzii (strain ATCC MYA-826 / Pb01)</name>
    <name type="common">Paracoccidioides brasiliensis</name>
    <dbReference type="NCBI Taxonomy" id="502779"/>
    <lineage>
        <taxon>Eukaryota</taxon>
        <taxon>Fungi</taxon>
        <taxon>Dikarya</taxon>
        <taxon>Ascomycota</taxon>
        <taxon>Pezizomycotina</taxon>
        <taxon>Eurotiomycetes</taxon>
        <taxon>Eurotiomycetidae</taxon>
        <taxon>Onygenales</taxon>
        <taxon>Ajellomycetaceae</taxon>
        <taxon>Paracoccidioides</taxon>
    </lineage>
</organism>
<dbReference type="Proteomes" id="UP000002059">
    <property type="component" value="Partially assembled WGS sequence"/>
</dbReference>
<dbReference type="EMBL" id="KN294038">
    <property type="protein sequence ID" value="EEH39521.2"/>
    <property type="molecule type" value="Genomic_DNA"/>
</dbReference>
<proteinExistence type="predicted"/>
<evidence type="ECO:0000313" key="2">
    <source>
        <dbReference type="Proteomes" id="UP000002059"/>
    </source>
</evidence>
<sequence length="125" mass="14352">MDHWWGHRRIRVSPYGHVELVGSLKGGKENFNIEQKIKKNVLNGNLIKETHRFNLKLVLLKFRRPYLQIAGHITFQAWAEHLRAAVFWGPDAMGCARVSNYKALLGQKIQGKSSNSCAGRDEDPW</sequence>
<reference evidence="1 2" key="1">
    <citation type="journal article" date="2011" name="PLoS Genet.">
        <title>Comparative genomic analysis of human fungal pathogens causing paracoccidioidomycosis.</title>
        <authorList>
            <person name="Desjardins C.A."/>
            <person name="Champion M.D."/>
            <person name="Holder J.W."/>
            <person name="Muszewska A."/>
            <person name="Goldberg J."/>
            <person name="Bailao A.M."/>
            <person name="Brigido M.M."/>
            <person name="Ferreira M.E."/>
            <person name="Garcia A.M."/>
            <person name="Grynberg M."/>
            <person name="Gujja S."/>
            <person name="Heiman D.I."/>
            <person name="Henn M.R."/>
            <person name="Kodira C.D."/>
            <person name="Leon-Narvaez H."/>
            <person name="Longo L.V."/>
            <person name="Ma L.J."/>
            <person name="Malavazi I."/>
            <person name="Matsuo A.L."/>
            <person name="Morais F.V."/>
            <person name="Pereira M."/>
            <person name="Rodriguez-Brito S."/>
            <person name="Sakthikumar S."/>
            <person name="Salem-Izacc S.M."/>
            <person name="Sykes S.M."/>
            <person name="Teixeira M.M."/>
            <person name="Vallejo M.C."/>
            <person name="Walter M.E."/>
            <person name="Yandava C."/>
            <person name="Young S."/>
            <person name="Zeng Q."/>
            <person name="Zucker J."/>
            <person name="Felipe M.S."/>
            <person name="Goldman G.H."/>
            <person name="Haas B.J."/>
            <person name="McEwen J.G."/>
            <person name="Nino-Vega G."/>
            <person name="Puccia R."/>
            <person name="San-Blas G."/>
            <person name="Soares C.M."/>
            <person name="Birren B.W."/>
            <person name="Cuomo C.A."/>
        </authorList>
    </citation>
    <scope>NUCLEOTIDE SEQUENCE [LARGE SCALE GENOMIC DNA]</scope>
    <source>
        <strain evidence="2">ATCC MYA-826 / Pb01</strain>
    </source>
</reference>